<dbReference type="GO" id="GO:0016987">
    <property type="term" value="F:sigma factor activity"/>
    <property type="evidence" value="ECO:0007669"/>
    <property type="project" value="UniProtKB-KW"/>
</dbReference>
<evidence type="ECO:0000256" key="1">
    <source>
        <dbReference type="ARBA" id="ARBA00023015"/>
    </source>
</evidence>
<dbReference type="InterPro" id="IPR014284">
    <property type="entry name" value="RNA_pol_sigma-70_dom"/>
</dbReference>
<dbReference type="GO" id="GO:0003677">
    <property type="term" value="F:DNA binding"/>
    <property type="evidence" value="ECO:0007669"/>
    <property type="project" value="UniProtKB-KW"/>
</dbReference>
<dbReference type="EMBL" id="JAUSUZ010000001">
    <property type="protein sequence ID" value="MDQ0366965.1"/>
    <property type="molecule type" value="Genomic_DNA"/>
</dbReference>
<keyword evidence="1" id="KW-0805">Transcription regulation</keyword>
<evidence type="ECO:0000256" key="2">
    <source>
        <dbReference type="ARBA" id="ARBA00023082"/>
    </source>
</evidence>
<dbReference type="PANTHER" id="PTHR30385:SF4">
    <property type="entry name" value="RNA POLYMERASE SIGMA-E FACTOR"/>
    <property type="match status" value="1"/>
</dbReference>
<keyword evidence="3" id="KW-0238">DNA-binding</keyword>
<dbReference type="InterPro" id="IPR002645">
    <property type="entry name" value="STAS_dom"/>
</dbReference>
<dbReference type="InterPro" id="IPR000943">
    <property type="entry name" value="RNA_pol_sigma70"/>
</dbReference>
<keyword evidence="2" id="KW-0731">Sigma factor</keyword>
<dbReference type="Pfam" id="PF04542">
    <property type="entry name" value="Sigma70_r2"/>
    <property type="match status" value="1"/>
</dbReference>
<dbReference type="Proteomes" id="UP001240236">
    <property type="component" value="Unassembled WGS sequence"/>
</dbReference>
<dbReference type="SUPFAM" id="SSF52091">
    <property type="entry name" value="SpoIIaa-like"/>
    <property type="match status" value="1"/>
</dbReference>
<protein>
    <submittedName>
        <fullName evidence="6">RNA polymerase sigma-B factor</fullName>
    </submittedName>
</protein>
<accession>A0AAE3W0A7</accession>
<evidence type="ECO:0000313" key="6">
    <source>
        <dbReference type="EMBL" id="MDQ0366965.1"/>
    </source>
</evidence>
<evidence type="ECO:0000256" key="3">
    <source>
        <dbReference type="ARBA" id="ARBA00023125"/>
    </source>
</evidence>
<evidence type="ECO:0000313" key="7">
    <source>
        <dbReference type="Proteomes" id="UP001240236"/>
    </source>
</evidence>
<proteinExistence type="predicted"/>
<comment type="caution">
    <text evidence="6">The sequence shown here is derived from an EMBL/GenBank/DDBJ whole genome shotgun (WGS) entry which is preliminary data.</text>
</comment>
<dbReference type="InterPro" id="IPR013324">
    <property type="entry name" value="RNA_pol_sigma_r3/r4-like"/>
</dbReference>
<dbReference type="Gene3D" id="3.30.750.24">
    <property type="entry name" value="STAS domain"/>
    <property type="match status" value="1"/>
</dbReference>
<dbReference type="InterPro" id="IPR013325">
    <property type="entry name" value="RNA_pol_sigma_r2"/>
</dbReference>
<dbReference type="CDD" id="cd07043">
    <property type="entry name" value="STAS_anti-anti-sigma_factors"/>
    <property type="match status" value="1"/>
</dbReference>
<keyword evidence="7" id="KW-1185">Reference proteome</keyword>
<dbReference type="InterPro" id="IPR058548">
    <property type="entry name" value="MlaB-like_STAS"/>
</dbReference>
<dbReference type="Pfam" id="PF04545">
    <property type="entry name" value="Sigma70_r4"/>
    <property type="match status" value="1"/>
</dbReference>
<dbReference type="PANTHER" id="PTHR30385">
    <property type="entry name" value="SIGMA FACTOR F FLAGELLAR"/>
    <property type="match status" value="1"/>
</dbReference>
<evidence type="ECO:0000259" key="5">
    <source>
        <dbReference type="PROSITE" id="PS50801"/>
    </source>
</evidence>
<dbReference type="NCBIfam" id="TIGR02937">
    <property type="entry name" value="sigma70-ECF"/>
    <property type="match status" value="1"/>
</dbReference>
<dbReference type="Gene3D" id="1.20.120.1810">
    <property type="match status" value="1"/>
</dbReference>
<name>A0AAE3W0A7_9ACTN</name>
<dbReference type="SUPFAM" id="SSF88659">
    <property type="entry name" value="Sigma3 and sigma4 domains of RNA polymerase sigma factors"/>
    <property type="match status" value="2"/>
</dbReference>
<dbReference type="InterPro" id="IPR007627">
    <property type="entry name" value="RNA_pol_sigma70_r2"/>
</dbReference>
<evidence type="ECO:0000256" key="4">
    <source>
        <dbReference type="ARBA" id="ARBA00023163"/>
    </source>
</evidence>
<feature type="domain" description="STAS" evidence="5">
    <location>
        <begin position="284"/>
        <end position="372"/>
    </location>
</feature>
<dbReference type="InterPro" id="IPR007630">
    <property type="entry name" value="RNA_pol_sigma70_r4"/>
</dbReference>
<dbReference type="PRINTS" id="PR00046">
    <property type="entry name" value="SIGMA70FCT"/>
</dbReference>
<dbReference type="GO" id="GO:0006352">
    <property type="term" value="P:DNA-templated transcription initiation"/>
    <property type="evidence" value="ECO:0007669"/>
    <property type="project" value="InterPro"/>
</dbReference>
<dbReference type="InterPro" id="IPR036513">
    <property type="entry name" value="STAS_dom_sf"/>
</dbReference>
<dbReference type="RefSeq" id="WP_307240677.1">
    <property type="nucleotide sequence ID" value="NZ_JAUSUZ010000001.1"/>
</dbReference>
<sequence length="372" mass="40535">MLDQLSADQDLDARAEQYVRARAAAGEAERARLRDDFIRSSLAFAGRLASRYYGRGEPAEDLDQVARIGLIKTINRYDASRGSFTAFAVVTIRGELRRHFRDHTWGVHVPRRMQDLGLDLNRATGTLAARFARVPTDDELAGFLGVGEADVRAARASLAAYLPVSLNRQLDVVEEAEFGDLFGAADPSLAAVDDRAAMTRLLLRMPQRDRRLLALRYWGNLTQTEIAEQFGVSQMQISRLLARALAWLRTALLTDTVPPWPGATDEPEVRVVLYSGPGRLRHARVYGEIDRDNAAELRARLLAALCAGRPTTMVVDLTGVPSMDAAGLSALVAVHTAAHGRGVRLRVVGAAPHLAGLMGAIGLGFLLRPTGQ</sequence>
<dbReference type="SUPFAM" id="SSF88946">
    <property type="entry name" value="Sigma2 domain of RNA polymerase sigma factors"/>
    <property type="match status" value="1"/>
</dbReference>
<keyword evidence="4" id="KW-0804">Transcription</keyword>
<dbReference type="Pfam" id="PF13466">
    <property type="entry name" value="STAS_2"/>
    <property type="match status" value="1"/>
</dbReference>
<dbReference type="CDD" id="cd06171">
    <property type="entry name" value="Sigma70_r4"/>
    <property type="match status" value="1"/>
</dbReference>
<dbReference type="InterPro" id="IPR036388">
    <property type="entry name" value="WH-like_DNA-bd_sf"/>
</dbReference>
<organism evidence="6 7">
    <name type="scientific">Catenuloplanes indicus</name>
    <dbReference type="NCBI Taxonomy" id="137267"/>
    <lineage>
        <taxon>Bacteria</taxon>
        <taxon>Bacillati</taxon>
        <taxon>Actinomycetota</taxon>
        <taxon>Actinomycetes</taxon>
        <taxon>Micromonosporales</taxon>
        <taxon>Micromonosporaceae</taxon>
        <taxon>Catenuloplanes</taxon>
    </lineage>
</organism>
<dbReference type="PROSITE" id="PS50801">
    <property type="entry name" value="STAS"/>
    <property type="match status" value="1"/>
</dbReference>
<dbReference type="Gene3D" id="1.10.10.10">
    <property type="entry name" value="Winged helix-like DNA-binding domain superfamily/Winged helix DNA-binding domain"/>
    <property type="match status" value="2"/>
</dbReference>
<reference evidence="6 7" key="1">
    <citation type="submission" date="2023-07" db="EMBL/GenBank/DDBJ databases">
        <title>Sequencing the genomes of 1000 actinobacteria strains.</title>
        <authorList>
            <person name="Klenk H.-P."/>
        </authorList>
    </citation>
    <scope>NUCLEOTIDE SEQUENCE [LARGE SCALE GENOMIC DNA]</scope>
    <source>
        <strain evidence="6 7">DSM 44709</strain>
    </source>
</reference>
<dbReference type="AlphaFoldDB" id="A0AAE3W0A7"/>
<gene>
    <name evidence="6" type="ORF">J2S42_003634</name>
</gene>